<organism evidence="1 2">
    <name type="scientific">Pleurotus cornucopiae</name>
    <name type="common">Cornucopia mushroom</name>
    <dbReference type="NCBI Taxonomy" id="5321"/>
    <lineage>
        <taxon>Eukaryota</taxon>
        <taxon>Fungi</taxon>
        <taxon>Dikarya</taxon>
        <taxon>Basidiomycota</taxon>
        <taxon>Agaricomycotina</taxon>
        <taxon>Agaricomycetes</taxon>
        <taxon>Agaricomycetidae</taxon>
        <taxon>Agaricales</taxon>
        <taxon>Pleurotineae</taxon>
        <taxon>Pleurotaceae</taxon>
        <taxon>Pleurotus</taxon>
    </lineage>
</organism>
<comment type="caution">
    <text evidence="1">The sequence shown here is derived from an EMBL/GenBank/DDBJ whole genome shotgun (WGS) entry which is preliminary data.</text>
</comment>
<dbReference type="EMBL" id="WQMT02000009">
    <property type="protein sequence ID" value="KAG9218554.1"/>
    <property type="molecule type" value="Genomic_DNA"/>
</dbReference>
<sequence>MPPVSIPKATALHLGVVQLGPMGGVKVAMTVNANAEAKVTSTVQYGLQHLSTTIPPKKNTILTPYFNSTSIDGLFSGEASALVGTTGSITPMLMVGLTSSGGSARADAWPGVEVGMSSSAQATQAFGFDSGVASLTAVLLSHVAIPPPPPVPALLSSFLNKLPFLYVKVKAGVEAHATWAWLLKWIGWTPSVSAPLDLFTHQWDLSERVLWHANPPLP</sequence>
<evidence type="ECO:0000313" key="1">
    <source>
        <dbReference type="EMBL" id="KAG9218554.1"/>
    </source>
</evidence>
<name>A0ACB7ILE2_PLECO</name>
<keyword evidence="2" id="KW-1185">Reference proteome</keyword>
<proteinExistence type="predicted"/>
<gene>
    <name evidence="1" type="ORF">CCMSSC00406_0001332</name>
</gene>
<evidence type="ECO:0000313" key="2">
    <source>
        <dbReference type="Proteomes" id="UP000824881"/>
    </source>
</evidence>
<reference evidence="1 2" key="1">
    <citation type="journal article" date="2021" name="Appl. Environ. Microbiol.">
        <title>Genetic linkage and physical mapping for an oyster mushroom Pleurotus cornucopiae and QTL analysis for the trait cap color.</title>
        <authorList>
            <person name="Zhang Y."/>
            <person name="Gao W."/>
            <person name="Sonnenberg A."/>
            <person name="Chen Q."/>
            <person name="Zhang J."/>
            <person name="Huang C."/>
        </authorList>
    </citation>
    <scope>NUCLEOTIDE SEQUENCE [LARGE SCALE GENOMIC DNA]</scope>
    <source>
        <strain evidence="1">CCMSSC00406</strain>
    </source>
</reference>
<dbReference type="Proteomes" id="UP000824881">
    <property type="component" value="Unassembled WGS sequence"/>
</dbReference>
<protein>
    <submittedName>
        <fullName evidence="1">Uncharacterized protein</fullName>
    </submittedName>
</protein>
<accession>A0ACB7ILE2</accession>